<evidence type="ECO:0000313" key="5">
    <source>
        <dbReference type="EMBL" id="MDV5088627.1"/>
    </source>
</evidence>
<dbReference type="EC" id="3.-.-.-" evidence="5"/>
<dbReference type="InterPro" id="IPR002509">
    <property type="entry name" value="NODB_dom"/>
</dbReference>
<evidence type="ECO:0000313" key="6">
    <source>
        <dbReference type="Proteomes" id="UP001272515"/>
    </source>
</evidence>
<accession>A0ABU3Z9N7</accession>
<sequence length="306" mass="35202">MLSSNDVGYDNKLNYRKCDVKNKKIKRRCIFTITAIIAVVLSFIVVFLGCWTISSYYKIGGVPVMNYHAVNDISHSSLVVTTSDFRDDMKYLANNGYTSITMDELYNYLVHNESLPDKPVLITFDDGYTDNYTNAFPILKEYHMQATLFMIGDAIGTDRFLSAEQLKEMDANGFHIEAHTYSHKRLTNLDDMTLQADLAKSRTVLESLLQRPIRYLAYPQGFNNELVQQRTKDAGYLMAFTVAPGTVKPGDNLFALNRLSIFEGLDHWWILRLRMHVPEIIRVTWHLRDILKDNGFVFLSQLVPLF</sequence>
<evidence type="ECO:0000259" key="4">
    <source>
        <dbReference type="PROSITE" id="PS51677"/>
    </source>
</evidence>
<dbReference type="InterPro" id="IPR011330">
    <property type="entry name" value="Glyco_hydro/deAcase_b/a-brl"/>
</dbReference>
<name>A0ABU3Z9N7_9FIRM</name>
<organism evidence="5 6">
    <name type="scientific">Veillonella absiana</name>
    <dbReference type="NCBI Taxonomy" id="3079305"/>
    <lineage>
        <taxon>Bacteria</taxon>
        <taxon>Bacillati</taxon>
        <taxon>Bacillota</taxon>
        <taxon>Negativicutes</taxon>
        <taxon>Veillonellales</taxon>
        <taxon>Veillonellaceae</taxon>
        <taxon>Veillonella</taxon>
    </lineage>
</organism>
<dbReference type="Pfam" id="PF01522">
    <property type="entry name" value="Polysacc_deac_1"/>
    <property type="match status" value="1"/>
</dbReference>
<dbReference type="InterPro" id="IPR051398">
    <property type="entry name" value="Polysacch_Deacetylase"/>
</dbReference>
<reference evidence="5 6" key="1">
    <citation type="submission" date="2023-10" db="EMBL/GenBank/DDBJ databases">
        <title>Veillonella sp. nov., isolated from a pig farm feces dump.</title>
        <authorList>
            <person name="Chang Y.-H."/>
        </authorList>
    </citation>
    <scope>NUCLEOTIDE SEQUENCE [LARGE SCALE GENOMIC DNA]</scope>
    <source>
        <strain evidence="5 6">YH-vei2233</strain>
    </source>
</reference>
<proteinExistence type="predicted"/>
<protein>
    <submittedName>
        <fullName evidence="5">Polysaccharide deacetylase family protein</fullName>
        <ecNumber evidence="5">3.-.-.-</ecNumber>
    </submittedName>
</protein>
<dbReference type="CDD" id="cd10918">
    <property type="entry name" value="CE4_NodB_like_5s_6s"/>
    <property type="match status" value="1"/>
</dbReference>
<dbReference type="GO" id="GO:0016787">
    <property type="term" value="F:hydrolase activity"/>
    <property type="evidence" value="ECO:0007669"/>
    <property type="project" value="UniProtKB-KW"/>
</dbReference>
<keyword evidence="5" id="KW-0378">Hydrolase</keyword>
<dbReference type="PANTHER" id="PTHR34216:SF3">
    <property type="entry name" value="POLY-BETA-1,6-N-ACETYL-D-GLUCOSAMINE N-DEACETYLASE"/>
    <property type="match status" value="1"/>
</dbReference>
<keyword evidence="3" id="KW-0472">Membrane</keyword>
<dbReference type="SUPFAM" id="SSF88713">
    <property type="entry name" value="Glycoside hydrolase/deacetylase"/>
    <property type="match status" value="1"/>
</dbReference>
<feature type="domain" description="NodB homology" evidence="4">
    <location>
        <begin position="118"/>
        <end position="306"/>
    </location>
</feature>
<gene>
    <name evidence="5" type="ORF">RVY80_07220</name>
</gene>
<evidence type="ECO:0000256" key="3">
    <source>
        <dbReference type="SAM" id="Phobius"/>
    </source>
</evidence>
<dbReference type="RefSeq" id="WP_317330083.1">
    <property type="nucleotide sequence ID" value="NZ_JAWJZA010000007.1"/>
</dbReference>
<keyword evidence="3" id="KW-0812">Transmembrane</keyword>
<keyword evidence="6" id="KW-1185">Reference proteome</keyword>
<feature type="transmembrane region" description="Helical" evidence="3">
    <location>
        <begin position="30"/>
        <end position="57"/>
    </location>
</feature>
<keyword evidence="3" id="KW-1133">Transmembrane helix</keyword>
<dbReference type="PANTHER" id="PTHR34216">
    <property type="match status" value="1"/>
</dbReference>
<keyword evidence="2" id="KW-0732">Signal</keyword>
<comment type="subcellular location">
    <subcellularLocation>
        <location evidence="1">Secreted</location>
    </subcellularLocation>
</comment>
<comment type="caution">
    <text evidence="5">The sequence shown here is derived from an EMBL/GenBank/DDBJ whole genome shotgun (WGS) entry which is preliminary data.</text>
</comment>
<evidence type="ECO:0000256" key="2">
    <source>
        <dbReference type="ARBA" id="ARBA00022729"/>
    </source>
</evidence>
<dbReference type="PROSITE" id="PS51677">
    <property type="entry name" value="NODB"/>
    <property type="match status" value="1"/>
</dbReference>
<evidence type="ECO:0000256" key="1">
    <source>
        <dbReference type="ARBA" id="ARBA00004613"/>
    </source>
</evidence>
<dbReference type="EMBL" id="JAWJZB010000008">
    <property type="protein sequence ID" value="MDV5088627.1"/>
    <property type="molecule type" value="Genomic_DNA"/>
</dbReference>
<dbReference type="Proteomes" id="UP001272515">
    <property type="component" value="Unassembled WGS sequence"/>
</dbReference>
<dbReference type="Gene3D" id="3.20.20.370">
    <property type="entry name" value="Glycoside hydrolase/deacetylase"/>
    <property type="match status" value="1"/>
</dbReference>